<reference evidence="2 3" key="1">
    <citation type="journal article" date="2024" name="Ann. Entomol. Soc. Am.">
        <title>Genomic analyses of the southern and eastern yellowjacket wasps (Hymenoptera: Vespidae) reveal evolutionary signatures of social life.</title>
        <authorList>
            <person name="Catto M.A."/>
            <person name="Caine P.B."/>
            <person name="Orr S.E."/>
            <person name="Hunt B.G."/>
            <person name="Goodisman M.A.D."/>
        </authorList>
    </citation>
    <scope>NUCLEOTIDE SEQUENCE [LARGE SCALE GENOMIC DNA]</scope>
    <source>
        <strain evidence="2">233</strain>
        <tissue evidence="2">Head and thorax</tissue>
    </source>
</reference>
<proteinExistence type="predicted"/>
<organism evidence="2 3">
    <name type="scientific">Vespula squamosa</name>
    <name type="common">Southern yellow jacket</name>
    <name type="synonym">Wasp</name>
    <dbReference type="NCBI Taxonomy" id="30214"/>
    <lineage>
        <taxon>Eukaryota</taxon>
        <taxon>Metazoa</taxon>
        <taxon>Ecdysozoa</taxon>
        <taxon>Arthropoda</taxon>
        <taxon>Hexapoda</taxon>
        <taxon>Insecta</taxon>
        <taxon>Pterygota</taxon>
        <taxon>Neoptera</taxon>
        <taxon>Endopterygota</taxon>
        <taxon>Hymenoptera</taxon>
        <taxon>Apocrita</taxon>
        <taxon>Aculeata</taxon>
        <taxon>Vespoidea</taxon>
        <taxon>Vespidae</taxon>
        <taxon>Vespinae</taxon>
        <taxon>Vespula</taxon>
    </lineage>
</organism>
<protein>
    <submittedName>
        <fullName evidence="2">Uncharacterized protein</fullName>
    </submittedName>
</protein>
<dbReference type="AlphaFoldDB" id="A0ABD1ZY12"/>
<name>A0ABD1ZY12_VESSQ</name>
<keyword evidence="3" id="KW-1185">Reference proteome</keyword>
<feature type="region of interest" description="Disordered" evidence="1">
    <location>
        <begin position="73"/>
        <end position="104"/>
    </location>
</feature>
<comment type="caution">
    <text evidence="2">The sequence shown here is derived from an EMBL/GenBank/DDBJ whole genome shotgun (WGS) entry which is preliminary data.</text>
</comment>
<gene>
    <name evidence="2" type="ORF">V1478_017878</name>
</gene>
<evidence type="ECO:0000256" key="1">
    <source>
        <dbReference type="SAM" id="MobiDB-lite"/>
    </source>
</evidence>
<feature type="compositionally biased region" description="Gly residues" evidence="1">
    <location>
        <begin position="86"/>
        <end position="98"/>
    </location>
</feature>
<sequence>MKIWEEWRMIRICRAISLSYPRQGRSWGRQEFGGFEQSSRVAREAKIARRDQLWFSESGVSWEVNQPAFLSPFAKGTRAGTSSSGDDGGGGSGGGSGDEGGKKK</sequence>
<accession>A0ABD1ZY12</accession>
<evidence type="ECO:0000313" key="3">
    <source>
        <dbReference type="Proteomes" id="UP001607302"/>
    </source>
</evidence>
<dbReference type="EMBL" id="JAUDFV010000166">
    <property type="protein sequence ID" value="KAL2712355.1"/>
    <property type="molecule type" value="Genomic_DNA"/>
</dbReference>
<evidence type="ECO:0000313" key="2">
    <source>
        <dbReference type="EMBL" id="KAL2712355.1"/>
    </source>
</evidence>
<dbReference type="Proteomes" id="UP001607302">
    <property type="component" value="Unassembled WGS sequence"/>
</dbReference>